<dbReference type="STRING" id="318479.A0A0N4UP57"/>
<dbReference type="WBParaSite" id="DME_0000972501-mRNA-1">
    <property type="protein sequence ID" value="DME_0000972501-mRNA-1"/>
    <property type="gene ID" value="DME_0000972501"/>
</dbReference>
<protein>
    <submittedName>
        <fullName evidence="4">G domain-containing protein</fullName>
    </submittedName>
</protein>
<dbReference type="Gene3D" id="3.40.50.300">
    <property type="entry name" value="P-loop containing nucleotide triphosphate hydrolases"/>
    <property type="match status" value="1"/>
</dbReference>
<proteinExistence type="predicted"/>
<dbReference type="InterPro" id="IPR027417">
    <property type="entry name" value="P-loop_NTPase"/>
</dbReference>
<evidence type="ECO:0000313" key="4">
    <source>
        <dbReference type="WBParaSite" id="DME_0000972501-mRNA-1"/>
    </source>
</evidence>
<dbReference type="Proteomes" id="UP000038040">
    <property type="component" value="Unplaced"/>
</dbReference>
<dbReference type="AlphaFoldDB" id="A0A0N4UP57"/>
<name>A0A0N4UP57_DRAME</name>
<reference evidence="1 3" key="2">
    <citation type="submission" date="2018-11" db="EMBL/GenBank/DDBJ databases">
        <authorList>
            <consortium name="Pathogen Informatics"/>
        </authorList>
    </citation>
    <scope>NUCLEOTIDE SEQUENCE [LARGE SCALE GENOMIC DNA]</scope>
</reference>
<reference evidence="4" key="1">
    <citation type="submission" date="2017-02" db="UniProtKB">
        <authorList>
            <consortium name="WormBaseParasite"/>
        </authorList>
    </citation>
    <scope>IDENTIFICATION</scope>
</reference>
<dbReference type="OrthoDB" id="5800852at2759"/>
<organism evidence="2 4">
    <name type="scientific">Dracunculus medinensis</name>
    <name type="common">Guinea worm</name>
    <dbReference type="NCBI Taxonomy" id="318479"/>
    <lineage>
        <taxon>Eukaryota</taxon>
        <taxon>Metazoa</taxon>
        <taxon>Ecdysozoa</taxon>
        <taxon>Nematoda</taxon>
        <taxon>Chromadorea</taxon>
        <taxon>Rhabditida</taxon>
        <taxon>Spirurina</taxon>
        <taxon>Dracunculoidea</taxon>
        <taxon>Dracunculidae</taxon>
        <taxon>Dracunculus</taxon>
    </lineage>
</organism>
<evidence type="ECO:0000313" key="3">
    <source>
        <dbReference type="Proteomes" id="UP000274756"/>
    </source>
</evidence>
<dbReference type="SUPFAM" id="SSF52540">
    <property type="entry name" value="P-loop containing nucleoside triphosphate hydrolases"/>
    <property type="match status" value="1"/>
</dbReference>
<keyword evidence="3" id="KW-1185">Reference proteome</keyword>
<dbReference type="Proteomes" id="UP000274756">
    <property type="component" value="Unassembled WGS sequence"/>
</dbReference>
<sequence>MNSQIDNSDVDLETVAGNVADSLTRIFLLTPRPEVRLKAYSLLGVTNSRDFALEVERRINNFLKISSKGHDRRILIRKMLSEYFLDHLVKDFNLTSAQQMISYEFSSSDLDDFSTGSFSEPAFSDWSSDWSLSSYPTKRKGAKSRKKCENISGICKEYDSFSNSDGKVPAQDMLVDNEYIQSKEYVVSNQSESLMEEFSQDEEIDVTNILRDLVENYCVIQRYAPSENGTVLGVAGCTNSGKTTFAETLVEMLINDGKKAVRISQDAFFKPMDEVERLLDEEDSSISYYNYDRKESVNNFRI</sequence>
<evidence type="ECO:0000313" key="1">
    <source>
        <dbReference type="EMBL" id="VDN53368.1"/>
    </source>
</evidence>
<accession>A0A0N4UP57</accession>
<gene>
    <name evidence="1" type="ORF">DME_LOCUS3341</name>
</gene>
<evidence type="ECO:0000313" key="2">
    <source>
        <dbReference type="Proteomes" id="UP000038040"/>
    </source>
</evidence>
<dbReference type="EMBL" id="UYYG01000125">
    <property type="protein sequence ID" value="VDN53368.1"/>
    <property type="molecule type" value="Genomic_DNA"/>
</dbReference>